<proteinExistence type="predicted"/>
<dbReference type="Proteomes" id="UP000659654">
    <property type="component" value="Unassembled WGS sequence"/>
</dbReference>
<dbReference type="SMR" id="A0A7I8XPP1"/>
<gene>
    <name evidence="2" type="ORF">BXYJ_LOCUS2305</name>
</gene>
<keyword evidence="3" id="KW-1185">Reference proteome</keyword>
<dbReference type="AlphaFoldDB" id="A0A7I8XPP1"/>
<feature type="region of interest" description="Disordered" evidence="1">
    <location>
        <begin position="62"/>
        <end position="83"/>
    </location>
</feature>
<dbReference type="EMBL" id="CAJFCV020000001">
    <property type="protein sequence ID" value="CAG9087830.1"/>
    <property type="molecule type" value="Genomic_DNA"/>
</dbReference>
<evidence type="ECO:0000313" key="2">
    <source>
        <dbReference type="EMBL" id="CAD5211191.1"/>
    </source>
</evidence>
<evidence type="ECO:0000313" key="3">
    <source>
        <dbReference type="Proteomes" id="UP000659654"/>
    </source>
</evidence>
<dbReference type="Proteomes" id="UP000582659">
    <property type="component" value="Unassembled WGS sequence"/>
</dbReference>
<evidence type="ECO:0000256" key="1">
    <source>
        <dbReference type="SAM" id="MobiDB-lite"/>
    </source>
</evidence>
<name>A0A7I8XPP1_BURXY</name>
<sequence length="83" mass="9407">MPYSQKPLSKLVLKPSKFHKNVRNFATETTLALPSKWKNRGRNRSTPAPHLIRGAFWTINGCSARPQNEKTGPKGREAPWPPE</sequence>
<reference evidence="2" key="1">
    <citation type="submission" date="2020-09" db="EMBL/GenBank/DDBJ databases">
        <authorList>
            <person name="Kikuchi T."/>
        </authorList>
    </citation>
    <scope>NUCLEOTIDE SEQUENCE</scope>
    <source>
        <strain evidence="2">Ka4C1</strain>
    </source>
</reference>
<comment type="caution">
    <text evidence="2">The sequence shown here is derived from an EMBL/GenBank/DDBJ whole genome shotgun (WGS) entry which is preliminary data.</text>
</comment>
<protein>
    <submittedName>
        <fullName evidence="2">(pine wood nematode) hypothetical protein</fullName>
    </submittedName>
</protein>
<feature type="compositionally biased region" description="Basic and acidic residues" evidence="1">
    <location>
        <begin position="67"/>
        <end position="77"/>
    </location>
</feature>
<dbReference type="EMBL" id="CAJFDI010000001">
    <property type="protein sequence ID" value="CAD5211191.1"/>
    <property type="molecule type" value="Genomic_DNA"/>
</dbReference>
<accession>A0A7I8XPP1</accession>
<organism evidence="2 3">
    <name type="scientific">Bursaphelenchus xylophilus</name>
    <name type="common">Pinewood nematode worm</name>
    <name type="synonym">Aphelenchoides xylophilus</name>
    <dbReference type="NCBI Taxonomy" id="6326"/>
    <lineage>
        <taxon>Eukaryota</taxon>
        <taxon>Metazoa</taxon>
        <taxon>Ecdysozoa</taxon>
        <taxon>Nematoda</taxon>
        <taxon>Chromadorea</taxon>
        <taxon>Rhabditida</taxon>
        <taxon>Tylenchina</taxon>
        <taxon>Tylenchomorpha</taxon>
        <taxon>Aphelenchoidea</taxon>
        <taxon>Aphelenchoididae</taxon>
        <taxon>Bursaphelenchus</taxon>
    </lineage>
</organism>